<comment type="caution">
    <text evidence="2">The sequence shown here is derived from an EMBL/GenBank/DDBJ whole genome shotgun (WGS) entry which is preliminary data.</text>
</comment>
<feature type="domain" description="Beta-lactamase-related" evidence="1">
    <location>
        <begin position="103"/>
        <end position="373"/>
    </location>
</feature>
<dbReference type="SUPFAM" id="SSF56601">
    <property type="entry name" value="beta-lactamase/transpeptidase-like"/>
    <property type="match status" value="1"/>
</dbReference>
<dbReference type="Proteomes" id="UP000309488">
    <property type="component" value="Unassembled WGS sequence"/>
</dbReference>
<dbReference type="PANTHER" id="PTHR43283:SF7">
    <property type="entry name" value="BETA-LACTAMASE-RELATED DOMAIN-CONTAINING PROTEIN"/>
    <property type="match status" value="1"/>
</dbReference>
<gene>
    <name evidence="2" type="ORF">FA048_06350</name>
</gene>
<dbReference type="Gene3D" id="3.40.710.10">
    <property type="entry name" value="DD-peptidase/beta-lactamase superfamily"/>
    <property type="match status" value="1"/>
</dbReference>
<dbReference type="InterPro" id="IPR001466">
    <property type="entry name" value="Beta-lactam-related"/>
</dbReference>
<organism evidence="2 3">
    <name type="scientific">Pedobacter polaris</name>
    <dbReference type="NCBI Taxonomy" id="2571273"/>
    <lineage>
        <taxon>Bacteria</taxon>
        <taxon>Pseudomonadati</taxon>
        <taxon>Bacteroidota</taxon>
        <taxon>Sphingobacteriia</taxon>
        <taxon>Sphingobacteriales</taxon>
        <taxon>Sphingobacteriaceae</taxon>
        <taxon>Pedobacter</taxon>
    </lineage>
</organism>
<protein>
    <submittedName>
        <fullName evidence="2">Serine hydrolase</fullName>
    </submittedName>
</protein>
<dbReference type="PANTHER" id="PTHR43283">
    <property type="entry name" value="BETA-LACTAMASE-RELATED"/>
    <property type="match status" value="1"/>
</dbReference>
<dbReference type="EMBL" id="SWBR01000001">
    <property type="protein sequence ID" value="TKC13224.1"/>
    <property type="molecule type" value="Genomic_DNA"/>
</dbReference>
<dbReference type="GO" id="GO:0016787">
    <property type="term" value="F:hydrolase activity"/>
    <property type="evidence" value="ECO:0007669"/>
    <property type="project" value="UniProtKB-KW"/>
</dbReference>
<keyword evidence="2" id="KW-0378">Hydrolase</keyword>
<reference evidence="2 3" key="1">
    <citation type="submission" date="2019-04" db="EMBL/GenBank/DDBJ databases">
        <title>Pedobacter sp. RP-3-22 sp. nov., isolated from Arctic soil.</title>
        <authorList>
            <person name="Dahal R.H."/>
            <person name="Kim D.-U."/>
        </authorList>
    </citation>
    <scope>NUCLEOTIDE SEQUENCE [LARGE SCALE GENOMIC DNA]</scope>
    <source>
        <strain evidence="2 3">RP-3-22</strain>
    </source>
</reference>
<proteinExistence type="predicted"/>
<evidence type="ECO:0000313" key="2">
    <source>
        <dbReference type="EMBL" id="TKC13224.1"/>
    </source>
</evidence>
<evidence type="ECO:0000313" key="3">
    <source>
        <dbReference type="Proteomes" id="UP000309488"/>
    </source>
</evidence>
<name>A0A4U1CW78_9SPHI</name>
<dbReference type="RefSeq" id="WP_136839345.1">
    <property type="nucleotide sequence ID" value="NZ_SWBR01000001.1"/>
</dbReference>
<dbReference type="AlphaFoldDB" id="A0A4U1CW78"/>
<keyword evidence="3" id="KW-1185">Reference proteome</keyword>
<accession>A0A4U1CW78</accession>
<sequence>MKKYILVLTALVFFLAACVPLKSIQYLVPDARDSARFNNVTIEKSTVPFRFKNNYPNQTYAGLKTRIDTSLRNTKTNVFLVIKNDTIIYQYLSANNTLANKQPSFSMAKSFVGTLTGIAVDRKQIQSTNELVIKYLPELAKNDERFNRLTIQHVLDMRSGFDFNERSFNPFSKIVRSYYGADLKKMVSKLKMKNEPNTVFEYQSINTQILAMILEKVTGKSVQTLLQENLWKPMGAESDALWSLDNKGYIKAFCCINATALDFAKIGRLYLNGGNWEGKQIISKQWVDATTNPDSLTKKRYKNQFWATRDYRYFKDSISAVNQLKKEELTYPVEKSPDGRYFYAKKVYDFKAQGMFHQSVYVNPKNKVIIVRLGGRQKKINFHGFVQEIGRSIQ</sequence>
<evidence type="ECO:0000259" key="1">
    <source>
        <dbReference type="Pfam" id="PF00144"/>
    </source>
</evidence>
<dbReference type="Pfam" id="PF00144">
    <property type="entry name" value="Beta-lactamase"/>
    <property type="match status" value="1"/>
</dbReference>
<dbReference type="InterPro" id="IPR012338">
    <property type="entry name" value="Beta-lactam/transpept-like"/>
</dbReference>
<dbReference type="InterPro" id="IPR050789">
    <property type="entry name" value="Diverse_Enzym_Activities"/>
</dbReference>
<dbReference type="PROSITE" id="PS51257">
    <property type="entry name" value="PROKAR_LIPOPROTEIN"/>
    <property type="match status" value="1"/>
</dbReference>
<dbReference type="OrthoDB" id="9773047at2"/>